<gene>
    <name evidence="3" type="ORF">GCM10012286_06190</name>
</gene>
<feature type="region of interest" description="Disordered" evidence="1">
    <location>
        <begin position="323"/>
        <end position="359"/>
    </location>
</feature>
<keyword evidence="2" id="KW-1133">Transmembrane helix</keyword>
<protein>
    <submittedName>
        <fullName evidence="3">Uncharacterized protein</fullName>
    </submittedName>
</protein>
<keyword evidence="4" id="KW-1185">Reference proteome</keyword>
<proteinExistence type="predicted"/>
<keyword evidence="2" id="KW-0812">Transmembrane</keyword>
<name>A0ABQ2LIC8_9ACTN</name>
<evidence type="ECO:0000256" key="1">
    <source>
        <dbReference type="SAM" id="MobiDB-lite"/>
    </source>
</evidence>
<evidence type="ECO:0000256" key="2">
    <source>
        <dbReference type="SAM" id="Phobius"/>
    </source>
</evidence>
<keyword evidence="2" id="KW-0472">Membrane</keyword>
<feature type="region of interest" description="Disordered" evidence="1">
    <location>
        <begin position="374"/>
        <end position="393"/>
    </location>
</feature>
<comment type="caution">
    <text evidence="3">The sequence shown here is derived from an EMBL/GenBank/DDBJ whole genome shotgun (WGS) entry which is preliminary data.</text>
</comment>
<feature type="region of interest" description="Disordered" evidence="1">
    <location>
        <begin position="235"/>
        <end position="301"/>
    </location>
</feature>
<feature type="compositionally biased region" description="Low complexity" evidence="1">
    <location>
        <begin position="341"/>
        <end position="359"/>
    </location>
</feature>
<sequence length="433" mass="42819">MLCVLAPSVAVVIVGADPAGPAVSDGAGRHGLELRVTVNSRAGLGALHPGIRVGDPVIKTYRLVNRGGADLYDVRVTDPGLPGVAIRCPGGGDRVRMLRGLGSAHCTARTAARFGTWSGQVRASGHIPYLRADAVARSRSGYATVGGALRLSVAVAVNGQRATVTYHVRNTGNRPVYGIRVSDLSLTGAGIDCGGGRAVVPLLHPGRSADCHAVVRREPGTYTSAGVAEGSDRIRTIGASGGTVPPPKLTARTSRRFVIPRPAAPRRPPARSRSLEGAAGRPLPAPPPPGPAPPAEPPAAGAPLPAVPVPVLPGALPPPLPPPGIAAPGIGPGAAPGIGPGAAPEAAGEAAAPAEPPTGAVAGAGVGGAAVAGADTGGTAVPPEARQDEGRRSVLGRFYRPGEGPTGLGLLAALFLVLIPGAVAAAVLGSRRG</sequence>
<accession>A0ABQ2LIC8</accession>
<evidence type="ECO:0000313" key="4">
    <source>
        <dbReference type="Proteomes" id="UP000656881"/>
    </source>
</evidence>
<evidence type="ECO:0000313" key="3">
    <source>
        <dbReference type="EMBL" id="GGO35474.1"/>
    </source>
</evidence>
<organism evidence="3 4">
    <name type="scientific">Streptomyces lasiicapitis</name>
    <dbReference type="NCBI Taxonomy" id="1923961"/>
    <lineage>
        <taxon>Bacteria</taxon>
        <taxon>Bacillati</taxon>
        <taxon>Actinomycetota</taxon>
        <taxon>Actinomycetes</taxon>
        <taxon>Kitasatosporales</taxon>
        <taxon>Streptomycetaceae</taxon>
        <taxon>Streptomyces</taxon>
    </lineage>
</organism>
<dbReference type="Proteomes" id="UP000656881">
    <property type="component" value="Unassembled WGS sequence"/>
</dbReference>
<feature type="compositionally biased region" description="Low complexity" evidence="1">
    <location>
        <begin position="374"/>
        <end position="383"/>
    </location>
</feature>
<feature type="compositionally biased region" description="Gly residues" evidence="1">
    <location>
        <begin position="330"/>
        <end position="340"/>
    </location>
</feature>
<feature type="transmembrane region" description="Helical" evidence="2">
    <location>
        <begin position="407"/>
        <end position="428"/>
    </location>
</feature>
<dbReference type="EMBL" id="BMNG01000001">
    <property type="protein sequence ID" value="GGO35474.1"/>
    <property type="molecule type" value="Genomic_DNA"/>
</dbReference>
<feature type="compositionally biased region" description="Pro residues" evidence="1">
    <location>
        <begin position="283"/>
        <end position="297"/>
    </location>
</feature>
<reference evidence="4" key="1">
    <citation type="journal article" date="2019" name="Int. J. Syst. Evol. Microbiol.">
        <title>The Global Catalogue of Microorganisms (GCM) 10K type strain sequencing project: providing services to taxonomists for standard genome sequencing and annotation.</title>
        <authorList>
            <consortium name="The Broad Institute Genomics Platform"/>
            <consortium name="The Broad Institute Genome Sequencing Center for Infectious Disease"/>
            <person name="Wu L."/>
            <person name="Ma J."/>
        </authorList>
    </citation>
    <scope>NUCLEOTIDE SEQUENCE [LARGE SCALE GENOMIC DNA]</scope>
    <source>
        <strain evidence="4">CGMCC 4.7349</strain>
    </source>
</reference>